<dbReference type="InterPro" id="IPR011712">
    <property type="entry name" value="Sig_transdc_His_kin_sub3_dim/P"/>
</dbReference>
<gene>
    <name evidence="9" type="ORF">GA0061098_1007110</name>
</gene>
<dbReference type="GO" id="GO:0000155">
    <property type="term" value="F:phosphorelay sensor kinase activity"/>
    <property type="evidence" value="ECO:0007669"/>
    <property type="project" value="InterPro"/>
</dbReference>
<evidence type="ECO:0000256" key="3">
    <source>
        <dbReference type="ARBA" id="ARBA00022679"/>
    </source>
</evidence>
<keyword evidence="7" id="KW-0472">Membrane</keyword>
<dbReference type="InterPro" id="IPR003594">
    <property type="entry name" value="HATPase_dom"/>
</dbReference>
<dbReference type="GO" id="GO:0016020">
    <property type="term" value="C:membrane"/>
    <property type="evidence" value="ECO:0007669"/>
    <property type="project" value="UniProtKB-SubCell"/>
</dbReference>
<keyword evidence="10" id="KW-1185">Reference proteome</keyword>
<keyword evidence="7" id="KW-0812">Transmembrane</keyword>
<dbReference type="Gene3D" id="3.30.565.10">
    <property type="entry name" value="Histidine kinase-like ATPase, C-terminal domain"/>
    <property type="match status" value="1"/>
</dbReference>
<dbReference type="SMART" id="SM00304">
    <property type="entry name" value="HAMP"/>
    <property type="match status" value="1"/>
</dbReference>
<dbReference type="Pfam" id="PF02518">
    <property type="entry name" value="HATPase_c"/>
    <property type="match status" value="1"/>
</dbReference>
<name>A0A1C3WBU9_9BRAD</name>
<proteinExistence type="predicted"/>
<keyword evidence="7" id="KW-1133">Transmembrane helix</keyword>
<evidence type="ECO:0000256" key="7">
    <source>
        <dbReference type="SAM" id="Phobius"/>
    </source>
</evidence>
<dbReference type="RefSeq" id="WP_091957182.1">
    <property type="nucleotide sequence ID" value="NZ_FMAI01000007.1"/>
</dbReference>
<comment type="subcellular location">
    <subcellularLocation>
        <location evidence="1">Membrane</location>
    </subcellularLocation>
</comment>
<dbReference type="InterPro" id="IPR050482">
    <property type="entry name" value="Sensor_HK_TwoCompSys"/>
</dbReference>
<keyword evidence="5" id="KW-0902">Two-component regulatory system</keyword>
<evidence type="ECO:0000256" key="1">
    <source>
        <dbReference type="ARBA" id="ARBA00004370"/>
    </source>
</evidence>
<accession>A0A1C3WBU9</accession>
<protein>
    <submittedName>
        <fullName evidence="9">Histidine kinase</fullName>
    </submittedName>
</protein>
<sequence>MWNRPRFDLKVRLTLRVAAITAACFAAISAYFLIAADRAVHARIDGIAAIVAKSLELQQGKIQWVAGPRDFPNLDPVAAYVMTPGLCLAFRGPSGEMLQRFCSGAPAPASPSPQIFAAFYRSLFDPGREAARPVVVRGAKLGETVVSVDPAVQTAEAWHEAGRLMIALAIALPLLCLLVYAALARALRPTRLIRTGLERIAANDLSARLPPFDLAELSAIRDGFNHLAESLDNALAERSELTRKLIALQDDERRHLARELHDEFGQSLAAIRALASSARQTAAQDCPALLGECDGIARTATSMMETLRGALFRLRPPDVEELGLVASLEGLVAGWNGRSRGETRFSIHFDGAFETLPAAISANLYRIVQEALTNAAKHAGATKVDLHLTMAADEIALAIDDDGRPSDASVKSGMGLLGMRERVAALRGRMSFEVGANGGSALRVVIPLTAAERQALEHAA</sequence>
<dbReference type="PANTHER" id="PTHR24421">
    <property type="entry name" value="NITRATE/NITRITE SENSOR PROTEIN NARX-RELATED"/>
    <property type="match status" value="1"/>
</dbReference>
<keyword evidence="6" id="KW-0175">Coiled coil</keyword>
<dbReference type="Pfam" id="PF00672">
    <property type="entry name" value="HAMP"/>
    <property type="match status" value="1"/>
</dbReference>
<organism evidence="9 10">
    <name type="scientific">Bradyrhizobium shewense</name>
    <dbReference type="NCBI Taxonomy" id="1761772"/>
    <lineage>
        <taxon>Bacteria</taxon>
        <taxon>Pseudomonadati</taxon>
        <taxon>Pseudomonadota</taxon>
        <taxon>Alphaproteobacteria</taxon>
        <taxon>Hyphomicrobiales</taxon>
        <taxon>Nitrobacteraceae</taxon>
        <taxon>Bradyrhizobium</taxon>
    </lineage>
</organism>
<dbReference type="Proteomes" id="UP000199184">
    <property type="component" value="Unassembled WGS sequence"/>
</dbReference>
<feature type="domain" description="HAMP" evidence="8">
    <location>
        <begin position="184"/>
        <end position="236"/>
    </location>
</feature>
<dbReference type="Pfam" id="PF07730">
    <property type="entry name" value="HisKA_3"/>
    <property type="match status" value="1"/>
</dbReference>
<keyword evidence="2" id="KW-0597">Phosphoprotein</keyword>
<dbReference type="GO" id="GO:0046983">
    <property type="term" value="F:protein dimerization activity"/>
    <property type="evidence" value="ECO:0007669"/>
    <property type="project" value="InterPro"/>
</dbReference>
<dbReference type="SMART" id="SM00387">
    <property type="entry name" value="HATPase_c"/>
    <property type="match status" value="1"/>
</dbReference>
<dbReference type="AlphaFoldDB" id="A0A1C3WBU9"/>
<dbReference type="EMBL" id="FMAI01000007">
    <property type="protein sequence ID" value="SCB37345.1"/>
    <property type="molecule type" value="Genomic_DNA"/>
</dbReference>
<evidence type="ECO:0000256" key="4">
    <source>
        <dbReference type="ARBA" id="ARBA00022777"/>
    </source>
</evidence>
<dbReference type="InterPro" id="IPR036890">
    <property type="entry name" value="HATPase_C_sf"/>
</dbReference>
<evidence type="ECO:0000256" key="6">
    <source>
        <dbReference type="SAM" id="Coils"/>
    </source>
</evidence>
<dbReference type="CDD" id="cd06225">
    <property type="entry name" value="HAMP"/>
    <property type="match status" value="1"/>
</dbReference>
<dbReference type="InterPro" id="IPR003660">
    <property type="entry name" value="HAMP_dom"/>
</dbReference>
<dbReference type="PROSITE" id="PS50885">
    <property type="entry name" value="HAMP"/>
    <property type="match status" value="1"/>
</dbReference>
<feature type="coiled-coil region" evidence="6">
    <location>
        <begin position="224"/>
        <end position="251"/>
    </location>
</feature>
<dbReference type="Gene3D" id="6.10.340.10">
    <property type="match status" value="1"/>
</dbReference>
<keyword evidence="3" id="KW-0808">Transferase</keyword>
<evidence type="ECO:0000256" key="2">
    <source>
        <dbReference type="ARBA" id="ARBA00022553"/>
    </source>
</evidence>
<dbReference type="PANTHER" id="PTHR24421:SF58">
    <property type="entry name" value="SIGNAL TRANSDUCTION HISTIDINE-PROTEIN KINASE_PHOSPHATASE UHPB"/>
    <property type="match status" value="1"/>
</dbReference>
<evidence type="ECO:0000256" key="5">
    <source>
        <dbReference type="ARBA" id="ARBA00023012"/>
    </source>
</evidence>
<feature type="transmembrane region" description="Helical" evidence="7">
    <location>
        <begin position="13"/>
        <end position="34"/>
    </location>
</feature>
<dbReference type="Gene3D" id="1.20.5.1930">
    <property type="match status" value="1"/>
</dbReference>
<dbReference type="SUPFAM" id="SSF55874">
    <property type="entry name" value="ATPase domain of HSP90 chaperone/DNA topoisomerase II/histidine kinase"/>
    <property type="match status" value="1"/>
</dbReference>
<evidence type="ECO:0000313" key="9">
    <source>
        <dbReference type="EMBL" id="SCB37345.1"/>
    </source>
</evidence>
<evidence type="ECO:0000259" key="8">
    <source>
        <dbReference type="PROSITE" id="PS50885"/>
    </source>
</evidence>
<dbReference type="CDD" id="cd16917">
    <property type="entry name" value="HATPase_UhpB-NarQ-NarX-like"/>
    <property type="match status" value="1"/>
</dbReference>
<feature type="transmembrane region" description="Helical" evidence="7">
    <location>
        <begin position="164"/>
        <end position="183"/>
    </location>
</feature>
<keyword evidence="4 9" id="KW-0418">Kinase</keyword>
<reference evidence="10" key="1">
    <citation type="submission" date="2016-08" db="EMBL/GenBank/DDBJ databases">
        <authorList>
            <person name="Varghese N."/>
            <person name="Submissions Spin"/>
        </authorList>
    </citation>
    <scope>NUCLEOTIDE SEQUENCE [LARGE SCALE GENOMIC DNA]</scope>
    <source>
        <strain evidence="10">ERR11</strain>
    </source>
</reference>
<evidence type="ECO:0000313" key="10">
    <source>
        <dbReference type="Proteomes" id="UP000199184"/>
    </source>
</evidence>